<comment type="caution">
    <text evidence="1">The sequence shown here is derived from an EMBL/GenBank/DDBJ whole genome shotgun (WGS) entry which is preliminary data.</text>
</comment>
<evidence type="ECO:0000313" key="2">
    <source>
        <dbReference type="Proteomes" id="UP000285655"/>
    </source>
</evidence>
<sequence length="160" mass="18059">MINLQEATEGIKAIVRQQIGGYSNYCLEGRANVDFRPYAFACIYPLNLAEYMFLQFDKGAADPLEHASRILSYKVPDEASKGQHELTEVFKGMSEEEFLTASQVYAAFSNPCLPFTFVMFGKTHPDEVLIAAIYHPQAFPTTYCLNLLKAWAAKRVMKNN</sequence>
<reference evidence="1 2" key="1">
    <citation type="journal article" date="2017" name="ISME J.">
        <title>Energy and carbon metabolisms in a deep terrestrial subsurface fluid microbial community.</title>
        <authorList>
            <person name="Momper L."/>
            <person name="Jungbluth S.P."/>
            <person name="Lee M.D."/>
            <person name="Amend J.P."/>
        </authorList>
    </citation>
    <scope>NUCLEOTIDE SEQUENCE [LARGE SCALE GENOMIC DNA]</scope>
    <source>
        <strain evidence="1">SURF_29</strain>
    </source>
</reference>
<name>A0A419DF71_9BACT</name>
<protein>
    <submittedName>
        <fullName evidence="1">Uncharacterized protein</fullName>
    </submittedName>
</protein>
<dbReference type="Proteomes" id="UP000285655">
    <property type="component" value="Unassembled WGS sequence"/>
</dbReference>
<dbReference type="EMBL" id="QZJW01000012">
    <property type="protein sequence ID" value="RJO61742.1"/>
    <property type="molecule type" value="Genomic_DNA"/>
</dbReference>
<organism evidence="1 2">
    <name type="scientific">candidate division WS5 bacterium</name>
    <dbReference type="NCBI Taxonomy" id="2093353"/>
    <lineage>
        <taxon>Bacteria</taxon>
        <taxon>candidate division WS5</taxon>
    </lineage>
</organism>
<proteinExistence type="predicted"/>
<gene>
    <name evidence="1" type="ORF">C4544_01975</name>
</gene>
<evidence type="ECO:0000313" key="1">
    <source>
        <dbReference type="EMBL" id="RJO61742.1"/>
    </source>
</evidence>
<accession>A0A419DF71</accession>
<dbReference type="AlphaFoldDB" id="A0A419DF71"/>